<organism evidence="2 3">
    <name type="scientific">Flavonifractor hominis</name>
    <dbReference type="NCBI Taxonomy" id="3133178"/>
    <lineage>
        <taxon>Bacteria</taxon>
        <taxon>Bacillati</taxon>
        <taxon>Bacillota</taxon>
        <taxon>Clostridia</taxon>
        <taxon>Eubacteriales</taxon>
        <taxon>Oscillospiraceae</taxon>
        <taxon>Flavonifractor</taxon>
    </lineage>
</organism>
<name>A0ABV1ER29_9FIRM</name>
<reference evidence="2 3" key="1">
    <citation type="submission" date="2024-03" db="EMBL/GenBank/DDBJ databases">
        <title>Human intestinal bacterial collection.</title>
        <authorList>
            <person name="Pauvert C."/>
            <person name="Hitch T.C.A."/>
            <person name="Clavel T."/>
        </authorList>
    </citation>
    <scope>NUCLEOTIDE SEQUENCE [LARGE SCALE GENOMIC DNA]</scope>
    <source>
        <strain evidence="2 3">CLA-AP-H34</strain>
    </source>
</reference>
<evidence type="ECO:0000313" key="3">
    <source>
        <dbReference type="Proteomes" id="UP001440599"/>
    </source>
</evidence>
<accession>A0ABV1ER29</accession>
<feature type="region of interest" description="Disordered" evidence="1">
    <location>
        <begin position="1"/>
        <end position="33"/>
    </location>
</feature>
<dbReference type="RefSeq" id="WP_349140823.1">
    <property type="nucleotide sequence ID" value="NZ_JBBMFT010000007.1"/>
</dbReference>
<protein>
    <submittedName>
        <fullName evidence="2">Uncharacterized protein</fullName>
    </submittedName>
</protein>
<comment type="caution">
    <text evidence="2">The sequence shown here is derived from an EMBL/GenBank/DDBJ whole genome shotgun (WGS) entry which is preliminary data.</text>
</comment>
<gene>
    <name evidence="2" type="ORF">WMO45_11045</name>
</gene>
<sequence>MPTGPAQRDGAWRRRPPGFSSGGRREKEGAPAGYHPAGYNMLPAIFLPLAYVPLSQWLAGMLG</sequence>
<dbReference type="EMBL" id="JBBMFT010000007">
    <property type="protein sequence ID" value="MEQ2457061.1"/>
    <property type="molecule type" value="Genomic_DNA"/>
</dbReference>
<evidence type="ECO:0000313" key="2">
    <source>
        <dbReference type="EMBL" id="MEQ2457061.1"/>
    </source>
</evidence>
<evidence type="ECO:0000256" key="1">
    <source>
        <dbReference type="SAM" id="MobiDB-lite"/>
    </source>
</evidence>
<keyword evidence="3" id="KW-1185">Reference proteome</keyword>
<proteinExistence type="predicted"/>
<dbReference type="Proteomes" id="UP001440599">
    <property type="component" value="Unassembled WGS sequence"/>
</dbReference>